<dbReference type="InterPro" id="IPR019497">
    <property type="entry name" value="Sorting_nexin_WASP-bd-dom"/>
</dbReference>
<name>A0A1Y3EI72_9BILA</name>
<evidence type="ECO:0000259" key="1">
    <source>
        <dbReference type="Pfam" id="PF10456"/>
    </source>
</evidence>
<dbReference type="GO" id="GO:0005886">
    <property type="term" value="C:plasma membrane"/>
    <property type="evidence" value="ECO:0007669"/>
    <property type="project" value="TreeGrafter"/>
</dbReference>
<evidence type="ECO:0000313" key="3">
    <source>
        <dbReference type="Proteomes" id="UP000243006"/>
    </source>
</evidence>
<sequence>KWKQGKRKAEKDEYKDGNFFFTVSCPSQHLDFAQTESRVENLARMARSMENAVRAFHAIAQEQAKRMMTTS</sequence>
<feature type="non-terminal residue" evidence="2">
    <location>
        <position position="71"/>
    </location>
</feature>
<dbReference type="Proteomes" id="UP000243006">
    <property type="component" value="Unassembled WGS sequence"/>
</dbReference>
<dbReference type="GO" id="GO:0031410">
    <property type="term" value="C:cytoplasmic vesicle"/>
    <property type="evidence" value="ECO:0007669"/>
    <property type="project" value="TreeGrafter"/>
</dbReference>
<dbReference type="GO" id="GO:0035091">
    <property type="term" value="F:phosphatidylinositol binding"/>
    <property type="evidence" value="ECO:0007669"/>
    <property type="project" value="TreeGrafter"/>
</dbReference>
<dbReference type="EMBL" id="LVZM01011632">
    <property type="protein sequence ID" value="OUC44834.1"/>
    <property type="molecule type" value="Genomic_DNA"/>
</dbReference>
<evidence type="ECO:0000313" key="2">
    <source>
        <dbReference type="EMBL" id="OUC44834.1"/>
    </source>
</evidence>
<gene>
    <name evidence="2" type="ORF">D917_08802</name>
</gene>
<dbReference type="GO" id="GO:0097320">
    <property type="term" value="P:plasma membrane tubulation"/>
    <property type="evidence" value="ECO:0007669"/>
    <property type="project" value="TreeGrafter"/>
</dbReference>
<dbReference type="GO" id="GO:0016197">
    <property type="term" value="P:endosomal transport"/>
    <property type="evidence" value="ECO:0007669"/>
    <property type="project" value="TreeGrafter"/>
</dbReference>
<dbReference type="Pfam" id="PF10456">
    <property type="entry name" value="BAR_3_WASP_bdg"/>
    <property type="match status" value="1"/>
</dbReference>
<feature type="domain" description="Sorting nexin protein WASP-binding" evidence="1">
    <location>
        <begin position="1"/>
        <end position="69"/>
    </location>
</feature>
<feature type="non-terminal residue" evidence="2">
    <location>
        <position position="1"/>
    </location>
</feature>
<proteinExistence type="predicted"/>
<dbReference type="GO" id="GO:0006897">
    <property type="term" value="P:endocytosis"/>
    <property type="evidence" value="ECO:0007669"/>
    <property type="project" value="TreeGrafter"/>
</dbReference>
<protein>
    <recommendedName>
        <fullName evidence="1">Sorting nexin protein WASP-binding domain-containing protein</fullName>
    </recommendedName>
</protein>
<organism evidence="2 3">
    <name type="scientific">Trichinella nativa</name>
    <dbReference type="NCBI Taxonomy" id="6335"/>
    <lineage>
        <taxon>Eukaryota</taxon>
        <taxon>Metazoa</taxon>
        <taxon>Ecdysozoa</taxon>
        <taxon>Nematoda</taxon>
        <taxon>Enoplea</taxon>
        <taxon>Dorylaimia</taxon>
        <taxon>Trichinellida</taxon>
        <taxon>Trichinellidae</taxon>
        <taxon>Trichinella</taxon>
    </lineage>
</organism>
<dbReference type="PANTHER" id="PTHR45827">
    <property type="entry name" value="SORTING NEXIN"/>
    <property type="match status" value="1"/>
</dbReference>
<reference evidence="2 3" key="1">
    <citation type="submission" date="2015-04" db="EMBL/GenBank/DDBJ databases">
        <title>Draft genome of the roundworm Trichinella nativa.</title>
        <authorList>
            <person name="Mitreva M."/>
        </authorList>
    </citation>
    <scope>NUCLEOTIDE SEQUENCE [LARGE SCALE GENOMIC DNA]</scope>
    <source>
        <strain evidence="2 3">ISS45</strain>
    </source>
</reference>
<dbReference type="AlphaFoldDB" id="A0A1Y3EI72"/>
<accession>A0A1Y3EI72</accession>
<comment type="caution">
    <text evidence="2">The sequence shown here is derived from an EMBL/GenBank/DDBJ whole genome shotgun (WGS) entry which is preliminary data.</text>
</comment>
<dbReference type="PANTHER" id="PTHR45827:SF1">
    <property type="entry name" value="SORTING NEXIN"/>
    <property type="match status" value="1"/>
</dbReference>